<evidence type="ECO:0000313" key="3">
    <source>
        <dbReference type="EMBL" id="MUG72217.1"/>
    </source>
</evidence>
<accession>A0A7X3CTA1</accession>
<feature type="transmembrane region" description="Helical" evidence="2">
    <location>
        <begin position="7"/>
        <end position="32"/>
    </location>
</feature>
<feature type="compositionally biased region" description="Polar residues" evidence="1">
    <location>
        <begin position="513"/>
        <end position="524"/>
    </location>
</feature>
<feature type="region of interest" description="Disordered" evidence="1">
    <location>
        <begin position="505"/>
        <end position="524"/>
    </location>
</feature>
<dbReference type="AlphaFoldDB" id="A0A7X3CTA1"/>
<dbReference type="EMBL" id="WNZX01000013">
    <property type="protein sequence ID" value="MUG72217.1"/>
    <property type="molecule type" value="Genomic_DNA"/>
</dbReference>
<sequence length="524" mass="57936">MNRIGSIFCSFFVMFIGYSCFRHGIFTTIAYAGSKRVYLRKGEEHPLNTKTLALPALSLLLAFGAAGCSPDMAAKQTGSGFTPLGKEETAKIKVLFYNDQAFNMLYGSAFSVKHPNIEVEVVSMMPLMMSGNPSKEAFDQLIKEQKPDVLFLNAEQYQRLSGDGRLLQLDPIVKQTGFDIENLHPTVVELLKSKGNGSLYGLAPSFGGRALFYNKDLFDRYGVAYPTDQMTWDEVLQLAKRFPADQQGDQRIYGYASSGYGMGPASGYFELVYDIGLTQGLQMIHPDDKTIVNMKSEGWKKTLQSAVDAYKSGSVRPPAKPTFDENKPETIYTQNPFIAGKAAMTLGGYYMITSMEQAAQNVKSLKPVQWEAVTEPVDPANPDQSSSFYINQIVSISEDSDAQSAAWELVEYINSDELAKTLSKSAFELLSRPAYMKEKNGRSLESFYKLKPSDKNTGDFTGVPISFYAAFDKAANQEIEALMQNKISVDQALQNIEQLAQQELIKAKAAQPEDNSAQQPSTSP</sequence>
<dbReference type="Gene3D" id="3.40.190.10">
    <property type="entry name" value="Periplasmic binding protein-like II"/>
    <property type="match status" value="1"/>
</dbReference>
<comment type="caution">
    <text evidence="3">The sequence shown here is derived from an EMBL/GenBank/DDBJ whole genome shotgun (WGS) entry which is preliminary data.</text>
</comment>
<reference evidence="3 4" key="1">
    <citation type="submission" date="2019-11" db="EMBL/GenBank/DDBJ databases">
        <title>Draft genome sequences of five Paenibacillus species of dairy origin.</title>
        <authorList>
            <person name="Olajide A.M."/>
            <person name="Chen S."/>
            <person name="Lapointe G."/>
        </authorList>
    </citation>
    <scope>NUCLEOTIDE SEQUENCE [LARGE SCALE GENOMIC DNA]</scope>
    <source>
        <strain evidence="3 4">2CS3</strain>
    </source>
</reference>
<keyword evidence="4" id="KW-1185">Reference proteome</keyword>
<protein>
    <submittedName>
        <fullName evidence="3">Extracellular solute-binding protein</fullName>
    </submittedName>
</protein>
<evidence type="ECO:0000256" key="2">
    <source>
        <dbReference type="SAM" id="Phobius"/>
    </source>
</evidence>
<evidence type="ECO:0000313" key="4">
    <source>
        <dbReference type="Proteomes" id="UP000450917"/>
    </source>
</evidence>
<name>A0A7X3CTA1_9BACL</name>
<dbReference type="PANTHER" id="PTHR43649:SF12">
    <property type="entry name" value="DIACETYLCHITOBIOSE BINDING PROTEIN DASA"/>
    <property type="match status" value="1"/>
</dbReference>
<dbReference type="PROSITE" id="PS51257">
    <property type="entry name" value="PROKAR_LIPOPROTEIN"/>
    <property type="match status" value="1"/>
</dbReference>
<evidence type="ECO:0000256" key="1">
    <source>
        <dbReference type="SAM" id="MobiDB-lite"/>
    </source>
</evidence>
<keyword evidence="2" id="KW-0472">Membrane</keyword>
<keyword evidence="2" id="KW-1133">Transmembrane helix</keyword>
<keyword evidence="2" id="KW-0812">Transmembrane</keyword>
<dbReference type="InterPro" id="IPR006059">
    <property type="entry name" value="SBP"/>
</dbReference>
<dbReference type="Pfam" id="PF01547">
    <property type="entry name" value="SBP_bac_1"/>
    <property type="match status" value="1"/>
</dbReference>
<gene>
    <name evidence="3" type="ORF">GNP93_16220</name>
</gene>
<dbReference type="Proteomes" id="UP000450917">
    <property type="component" value="Unassembled WGS sequence"/>
</dbReference>
<dbReference type="InterPro" id="IPR050490">
    <property type="entry name" value="Bact_solute-bd_prot1"/>
</dbReference>
<dbReference type="SUPFAM" id="SSF53850">
    <property type="entry name" value="Periplasmic binding protein-like II"/>
    <property type="match status" value="1"/>
</dbReference>
<organism evidence="3 4">
    <name type="scientific">Paenibacillus validus</name>
    <dbReference type="NCBI Taxonomy" id="44253"/>
    <lineage>
        <taxon>Bacteria</taxon>
        <taxon>Bacillati</taxon>
        <taxon>Bacillota</taxon>
        <taxon>Bacilli</taxon>
        <taxon>Bacillales</taxon>
        <taxon>Paenibacillaceae</taxon>
        <taxon>Paenibacillus</taxon>
    </lineage>
</organism>
<proteinExistence type="predicted"/>
<dbReference type="PANTHER" id="PTHR43649">
    <property type="entry name" value="ARABINOSE-BINDING PROTEIN-RELATED"/>
    <property type="match status" value="1"/>
</dbReference>